<dbReference type="Pfam" id="PF00169">
    <property type="entry name" value="PH"/>
    <property type="match status" value="1"/>
</dbReference>
<keyword evidence="1" id="KW-0597">Phosphoprotein</keyword>
<feature type="region of interest" description="Disordered" evidence="2">
    <location>
        <begin position="160"/>
        <end position="227"/>
    </location>
</feature>
<keyword evidence="1" id="KW-0333">Golgi apparatus</keyword>
<dbReference type="GO" id="GO:0005769">
    <property type="term" value="C:early endosome"/>
    <property type="evidence" value="ECO:0007669"/>
    <property type="project" value="UniProtKB-SubCell"/>
</dbReference>
<organism evidence="4 5">
    <name type="scientific">Petromyzon marinus</name>
    <name type="common">Sea lamprey</name>
    <dbReference type="NCBI Taxonomy" id="7757"/>
    <lineage>
        <taxon>Eukaryota</taxon>
        <taxon>Metazoa</taxon>
        <taxon>Chordata</taxon>
        <taxon>Craniata</taxon>
        <taxon>Vertebrata</taxon>
        <taxon>Cyclostomata</taxon>
        <taxon>Hyperoartia</taxon>
        <taxon>Petromyzontiformes</taxon>
        <taxon>Petromyzontidae</taxon>
        <taxon>Petromyzon</taxon>
    </lineage>
</organism>
<dbReference type="SMART" id="SM00233">
    <property type="entry name" value="PH"/>
    <property type="match status" value="1"/>
</dbReference>
<dbReference type="CDD" id="cd13288">
    <property type="entry name" value="PH_Ses"/>
    <property type="match status" value="1"/>
</dbReference>
<dbReference type="AlphaFoldDB" id="A0AAJ7SPJ0"/>
<dbReference type="PANTHER" id="PTHR22902">
    <property type="entry name" value="SESQUIPEDALIAN"/>
    <property type="match status" value="1"/>
</dbReference>
<evidence type="ECO:0000256" key="1">
    <source>
        <dbReference type="RuleBase" id="RU369082"/>
    </source>
</evidence>
<dbReference type="CTD" id="144717"/>
<dbReference type="GO" id="GO:0005829">
    <property type="term" value="C:cytosol"/>
    <property type="evidence" value="ECO:0007669"/>
    <property type="project" value="GOC"/>
</dbReference>
<dbReference type="PANTHER" id="PTHR22902:SF53">
    <property type="entry name" value="INOSITOL PHOSPHATASE INTERACTING PROTEIN, ISOFORM A"/>
    <property type="match status" value="1"/>
</dbReference>
<dbReference type="SUPFAM" id="SSF50729">
    <property type="entry name" value="PH domain-like"/>
    <property type="match status" value="1"/>
</dbReference>
<dbReference type="InterPro" id="IPR045188">
    <property type="entry name" value="Boi1/Boi2-like"/>
</dbReference>
<keyword evidence="4" id="KW-1185">Reference proteome</keyword>
<dbReference type="GeneID" id="116939178"/>
<evidence type="ECO:0000313" key="7">
    <source>
        <dbReference type="RefSeq" id="XP_032803159.1"/>
    </source>
</evidence>
<evidence type="ECO:0000256" key="2">
    <source>
        <dbReference type="SAM" id="MobiDB-lite"/>
    </source>
</evidence>
<evidence type="ECO:0000313" key="4">
    <source>
        <dbReference type="Proteomes" id="UP001318040"/>
    </source>
</evidence>
<dbReference type="RefSeq" id="XP_032803160.1">
    <property type="nucleotide sequence ID" value="XM_032947269.1"/>
</dbReference>
<dbReference type="GO" id="GO:0001881">
    <property type="term" value="P:receptor recycling"/>
    <property type="evidence" value="ECO:0007669"/>
    <property type="project" value="UniProtKB-UniRule"/>
</dbReference>
<comment type="subcellular location">
    <subcellularLocation>
        <location evidence="1">Early endosome</location>
    </subcellularLocation>
    <subcellularLocation>
        <location evidence="1">Recycling endosome</location>
    </subcellularLocation>
    <subcellularLocation>
        <location evidence="1">Golgi apparatus</location>
        <location evidence="1">trans-Golgi network</location>
    </subcellularLocation>
    <subcellularLocation>
        <location evidence="1">Cytoplasmic vesicle</location>
        <location evidence="1">Clathrin-coated vesicle</location>
    </subcellularLocation>
</comment>
<dbReference type="GO" id="GO:0055037">
    <property type="term" value="C:recycling endosome"/>
    <property type="evidence" value="ECO:0007669"/>
    <property type="project" value="UniProtKB-SubCell"/>
</dbReference>
<dbReference type="RefSeq" id="XP_032803159.1">
    <property type="nucleotide sequence ID" value="XM_032947268.1"/>
</dbReference>
<evidence type="ECO:0000313" key="5">
    <source>
        <dbReference type="RefSeq" id="XP_032803157.1"/>
    </source>
</evidence>
<feature type="domain" description="PH" evidence="3">
    <location>
        <begin position="17"/>
        <end position="114"/>
    </location>
</feature>
<protein>
    <recommendedName>
        <fullName evidence="1">Sesquipedalian</fullName>
        <shortName evidence="1">Ses</shortName>
    </recommendedName>
    <alternativeName>
        <fullName evidence="1">PH domain-containing endocytic trafficking adaptor</fullName>
    </alternativeName>
</protein>
<dbReference type="GO" id="GO:0042147">
    <property type="term" value="P:retrograde transport, endosome to Golgi"/>
    <property type="evidence" value="ECO:0007669"/>
    <property type="project" value="UniProtKB-UniRule"/>
</dbReference>
<dbReference type="GO" id="GO:0007032">
    <property type="term" value="P:endosome organization"/>
    <property type="evidence" value="ECO:0007669"/>
    <property type="project" value="UniProtKB-UniRule"/>
</dbReference>
<accession>A0AAJ7SPJ0</accession>
<dbReference type="KEGG" id="pmrn:116939178"/>
<dbReference type="GO" id="GO:0030136">
    <property type="term" value="C:clathrin-coated vesicle"/>
    <property type="evidence" value="ECO:0007669"/>
    <property type="project" value="UniProtKB-SubCell"/>
</dbReference>
<dbReference type="InterPro" id="IPR001849">
    <property type="entry name" value="PH_domain"/>
</dbReference>
<dbReference type="RefSeq" id="XP_032803158.1">
    <property type="nucleotide sequence ID" value="XM_032947267.1"/>
</dbReference>
<keyword evidence="1" id="KW-0967">Endosome</keyword>
<dbReference type="GO" id="GO:0005802">
    <property type="term" value="C:trans-Golgi network"/>
    <property type="evidence" value="ECO:0007669"/>
    <property type="project" value="UniProtKB-UniRule"/>
</dbReference>
<evidence type="ECO:0000313" key="9">
    <source>
        <dbReference type="RefSeq" id="XP_032803161.1"/>
    </source>
</evidence>
<dbReference type="InterPro" id="IPR011993">
    <property type="entry name" value="PH-like_dom_sf"/>
</dbReference>
<dbReference type="RefSeq" id="XP_032803161.1">
    <property type="nucleotide sequence ID" value="XM_032947270.1"/>
</dbReference>
<comment type="function">
    <text evidence="1">Plays a role in endocytic trafficking. Required for receptor recycling from endosomes, both to the trans-Golgi network and the plasma membrane.</text>
</comment>
<evidence type="ECO:0000259" key="3">
    <source>
        <dbReference type="PROSITE" id="PS50003"/>
    </source>
</evidence>
<proteinExistence type="inferred from homology"/>
<dbReference type="Proteomes" id="UP001318040">
    <property type="component" value="Chromosome 5"/>
</dbReference>
<dbReference type="Gene3D" id="2.30.29.30">
    <property type="entry name" value="Pleckstrin-homology domain (PH domain)/Phosphotyrosine-binding domain (PTB)"/>
    <property type="match status" value="1"/>
</dbReference>
<comment type="similarity">
    <text evidence="1">Belongs to the sesquipedalian family.</text>
</comment>
<keyword evidence="1" id="KW-0968">Cytoplasmic vesicle</keyword>
<name>A0AAJ7SPJ0_PETMA</name>
<dbReference type="RefSeq" id="XP_032803157.1">
    <property type="nucleotide sequence ID" value="XM_032947266.1"/>
</dbReference>
<evidence type="ECO:0000313" key="8">
    <source>
        <dbReference type="RefSeq" id="XP_032803160.1"/>
    </source>
</evidence>
<reference evidence="5 6" key="1">
    <citation type="submission" date="2025-04" db="UniProtKB">
        <authorList>
            <consortium name="RefSeq"/>
        </authorList>
    </citation>
    <scope>IDENTIFICATION</scope>
    <source>
        <tissue evidence="5 6">Sperm</tissue>
    </source>
</reference>
<dbReference type="PROSITE" id="PS50003">
    <property type="entry name" value="PH_DOMAIN"/>
    <property type="match status" value="1"/>
</dbReference>
<evidence type="ECO:0000313" key="6">
    <source>
        <dbReference type="RefSeq" id="XP_032803158.1"/>
    </source>
</evidence>
<gene>
    <name evidence="5 6 7 8 9" type="primary">PHETA1</name>
</gene>
<sequence>MKLNKRCLTYYANCDSPVDRQGYLRKKGEVHTSYQRRWFVLKGNLLFYFEAQGDREPLGVVVLEGCMVELCDAASTDFAFALRFEGAGSRTYTLAAGDQDELKAWVRALTTANHGYMRTLASELEQQYLLLVGLEGADPTLLEDQGPAVKLERTRKVNGPLKGRYSSVPWDTDAANARPRASTEAPPPPAKHTPRRSHTVKAPGNDDTSSRPLQLPPSPSLLPSASCHNLRNGLLPISSAAGGDEAADSSGPEAQPNFLRLHQQYGAAVCQLREQWKHSLASDARVGPPPPPTQ</sequence>